<dbReference type="AlphaFoldDB" id="A0AA86SFB5"/>
<dbReference type="EMBL" id="OY731400">
    <property type="protein sequence ID" value="CAJ1941761.1"/>
    <property type="molecule type" value="Genomic_DNA"/>
</dbReference>
<protein>
    <submittedName>
        <fullName evidence="1">Uncharacterized protein</fullName>
    </submittedName>
</protein>
<dbReference type="Gramene" id="rna-AYBTSS11_LOCUS10459">
    <property type="protein sequence ID" value="CAJ1941761.1"/>
    <property type="gene ID" value="gene-AYBTSS11_LOCUS10459"/>
</dbReference>
<keyword evidence="2" id="KW-1185">Reference proteome</keyword>
<name>A0AA86SFB5_9FABA</name>
<sequence length="89" mass="9769">MNSEHNVLCVNQNKIEAVVVDEVHGTCLSDSVSSALGMTYNNEPLLTTNKEELELTESNSKAWRVETNHMVAIQKVLLAALRSSPDATK</sequence>
<gene>
    <name evidence="1" type="ORF">AYBTSS11_LOCUS10459</name>
</gene>
<organism evidence="1 2">
    <name type="scientific">Sphenostylis stenocarpa</name>
    <dbReference type="NCBI Taxonomy" id="92480"/>
    <lineage>
        <taxon>Eukaryota</taxon>
        <taxon>Viridiplantae</taxon>
        <taxon>Streptophyta</taxon>
        <taxon>Embryophyta</taxon>
        <taxon>Tracheophyta</taxon>
        <taxon>Spermatophyta</taxon>
        <taxon>Magnoliopsida</taxon>
        <taxon>eudicotyledons</taxon>
        <taxon>Gunneridae</taxon>
        <taxon>Pentapetalae</taxon>
        <taxon>rosids</taxon>
        <taxon>fabids</taxon>
        <taxon>Fabales</taxon>
        <taxon>Fabaceae</taxon>
        <taxon>Papilionoideae</taxon>
        <taxon>50 kb inversion clade</taxon>
        <taxon>NPAAA clade</taxon>
        <taxon>indigoferoid/millettioid clade</taxon>
        <taxon>Phaseoleae</taxon>
        <taxon>Sphenostylis</taxon>
    </lineage>
</organism>
<evidence type="ECO:0000313" key="1">
    <source>
        <dbReference type="EMBL" id="CAJ1941761.1"/>
    </source>
</evidence>
<reference evidence="1" key="1">
    <citation type="submission" date="2023-10" db="EMBL/GenBank/DDBJ databases">
        <authorList>
            <person name="Domelevo Entfellner J.-B."/>
        </authorList>
    </citation>
    <scope>NUCLEOTIDE SEQUENCE</scope>
</reference>
<proteinExistence type="predicted"/>
<accession>A0AA86SFB5</accession>
<evidence type="ECO:0000313" key="2">
    <source>
        <dbReference type="Proteomes" id="UP001189624"/>
    </source>
</evidence>
<dbReference type="Proteomes" id="UP001189624">
    <property type="component" value="Chromosome 3"/>
</dbReference>